<proteinExistence type="predicted"/>
<dbReference type="Proteomes" id="UP001139648">
    <property type="component" value="Unassembled WGS sequence"/>
</dbReference>
<accession>A0A9X2GE68</accession>
<keyword evidence="2" id="KW-1185">Reference proteome</keyword>
<evidence type="ECO:0000313" key="2">
    <source>
        <dbReference type="Proteomes" id="UP001139648"/>
    </source>
</evidence>
<comment type="caution">
    <text evidence="1">The sequence shown here is derived from an EMBL/GenBank/DDBJ whole genome shotgun (WGS) entry which is preliminary data.</text>
</comment>
<sequence length="124" mass="13816">MTTWTADELERISTADELDIAPQRRDGSLRKPTTIWVVRDGDNLFVRSWRGSDGMWFRTADSSRAGRVSAGGVTRDVTFAEEADPAVNDRIDAAYRSKYGHYSGYVEPMVANTARATTLKLLPC</sequence>
<organism evidence="1 2">
    <name type="scientific">Nonomuraea thailandensis</name>
    <dbReference type="NCBI Taxonomy" id="1188745"/>
    <lineage>
        <taxon>Bacteria</taxon>
        <taxon>Bacillati</taxon>
        <taxon>Actinomycetota</taxon>
        <taxon>Actinomycetes</taxon>
        <taxon>Streptosporangiales</taxon>
        <taxon>Streptosporangiaceae</taxon>
        <taxon>Nonomuraea</taxon>
    </lineage>
</organism>
<dbReference type="InterPro" id="IPR016888">
    <property type="entry name" value="UCP028498"/>
</dbReference>
<protein>
    <recommendedName>
        <fullName evidence="3">DUF2255 family protein</fullName>
    </recommendedName>
</protein>
<gene>
    <name evidence="1" type="ORF">HD597_004157</name>
</gene>
<dbReference type="RefSeq" id="WP_253744272.1">
    <property type="nucleotide sequence ID" value="NZ_BAABKA010000103.1"/>
</dbReference>
<reference evidence="1" key="1">
    <citation type="submission" date="2022-06" db="EMBL/GenBank/DDBJ databases">
        <title>Sequencing the genomes of 1000 actinobacteria strains.</title>
        <authorList>
            <person name="Klenk H.-P."/>
        </authorList>
    </citation>
    <scope>NUCLEOTIDE SEQUENCE</scope>
    <source>
        <strain evidence="1">DSM 46694</strain>
    </source>
</reference>
<dbReference type="AlphaFoldDB" id="A0A9X2GE68"/>
<evidence type="ECO:0000313" key="1">
    <source>
        <dbReference type="EMBL" id="MCP2357137.1"/>
    </source>
</evidence>
<evidence type="ECO:0008006" key="3">
    <source>
        <dbReference type="Google" id="ProtNLM"/>
    </source>
</evidence>
<dbReference type="EMBL" id="JAMZEB010000002">
    <property type="protein sequence ID" value="MCP2357137.1"/>
    <property type="molecule type" value="Genomic_DNA"/>
</dbReference>
<name>A0A9X2GE68_9ACTN</name>
<dbReference type="Pfam" id="PF10012">
    <property type="entry name" value="DUF2255"/>
    <property type="match status" value="1"/>
</dbReference>